<gene>
    <name evidence="1" type="ORF">PUN28_008090</name>
</gene>
<dbReference type="Proteomes" id="UP001430953">
    <property type="component" value="Unassembled WGS sequence"/>
</dbReference>
<sequence>MSETCKRTFASWKTENGVLIKRAAHLRTRCVKRSTYGLCGHACLTTCKKKTENKKIYCKIIKFGCIISLCIKLQQ</sequence>
<keyword evidence="2" id="KW-1185">Reference proteome</keyword>
<dbReference type="EMBL" id="JADYXP020000007">
    <property type="protein sequence ID" value="KAL0120197.1"/>
    <property type="molecule type" value="Genomic_DNA"/>
</dbReference>
<comment type="caution">
    <text evidence="1">The sequence shown here is derived from an EMBL/GenBank/DDBJ whole genome shotgun (WGS) entry which is preliminary data.</text>
</comment>
<evidence type="ECO:0000313" key="2">
    <source>
        <dbReference type="Proteomes" id="UP001430953"/>
    </source>
</evidence>
<protein>
    <submittedName>
        <fullName evidence="1">Uncharacterized protein</fullName>
    </submittedName>
</protein>
<reference evidence="1 2" key="1">
    <citation type="submission" date="2023-03" db="EMBL/GenBank/DDBJ databases">
        <title>High recombination rates correlate with genetic variation in Cardiocondyla obscurior ants.</title>
        <authorList>
            <person name="Errbii M."/>
        </authorList>
    </citation>
    <scope>NUCLEOTIDE SEQUENCE [LARGE SCALE GENOMIC DNA]</scope>
    <source>
        <strain evidence="1">Alpha-2009</strain>
        <tissue evidence="1">Whole body</tissue>
    </source>
</reference>
<organism evidence="1 2">
    <name type="scientific">Cardiocondyla obscurior</name>
    <dbReference type="NCBI Taxonomy" id="286306"/>
    <lineage>
        <taxon>Eukaryota</taxon>
        <taxon>Metazoa</taxon>
        <taxon>Ecdysozoa</taxon>
        <taxon>Arthropoda</taxon>
        <taxon>Hexapoda</taxon>
        <taxon>Insecta</taxon>
        <taxon>Pterygota</taxon>
        <taxon>Neoptera</taxon>
        <taxon>Endopterygota</taxon>
        <taxon>Hymenoptera</taxon>
        <taxon>Apocrita</taxon>
        <taxon>Aculeata</taxon>
        <taxon>Formicoidea</taxon>
        <taxon>Formicidae</taxon>
        <taxon>Myrmicinae</taxon>
        <taxon>Cardiocondyla</taxon>
    </lineage>
</organism>
<name>A0AAW2FY78_9HYME</name>
<evidence type="ECO:0000313" key="1">
    <source>
        <dbReference type="EMBL" id="KAL0120197.1"/>
    </source>
</evidence>
<proteinExistence type="predicted"/>
<accession>A0AAW2FY78</accession>
<dbReference type="AlphaFoldDB" id="A0AAW2FY78"/>